<dbReference type="AlphaFoldDB" id="A0A0N4Z8T9"/>
<dbReference type="CDD" id="cd02603">
    <property type="entry name" value="HAD_sEH-N_like"/>
    <property type="match status" value="1"/>
</dbReference>
<accession>A0A0N4Z8T9</accession>
<dbReference type="Gene3D" id="1.10.150.240">
    <property type="entry name" value="Putative phosphatase, domain 2"/>
    <property type="match status" value="1"/>
</dbReference>
<reference evidence="3" key="1">
    <citation type="submission" date="2017-02" db="UniProtKB">
        <authorList>
            <consortium name="WormBaseParasite"/>
        </authorList>
    </citation>
    <scope>IDENTIFICATION</scope>
</reference>
<dbReference type="InterPro" id="IPR036412">
    <property type="entry name" value="HAD-like_sf"/>
</dbReference>
<dbReference type="Pfam" id="PF00702">
    <property type="entry name" value="Hydrolase"/>
    <property type="match status" value="1"/>
</dbReference>
<dbReference type="InterPro" id="IPR011945">
    <property type="entry name" value="HAD-SF_ppase_IA/epoxid_hydro_N"/>
</dbReference>
<keyword evidence="2" id="KW-1185">Reference proteome</keyword>
<dbReference type="InterPro" id="IPR023198">
    <property type="entry name" value="PGP-like_dom2"/>
</dbReference>
<dbReference type="InterPro" id="IPR052898">
    <property type="entry name" value="ACAD10-like"/>
</dbReference>
<dbReference type="SUPFAM" id="SSF56784">
    <property type="entry name" value="HAD-like"/>
    <property type="match status" value="1"/>
</dbReference>
<dbReference type="PANTHER" id="PTHR47829">
    <property type="entry name" value="HYDROLASE, PUTATIVE (AFU_ORTHOLOGUE AFUA_1G12880)-RELATED"/>
    <property type="match status" value="1"/>
</dbReference>
<dbReference type="SFLD" id="SFLDG01129">
    <property type="entry name" value="C1.5:_HAD__Beta-PGM__Phosphata"/>
    <property type="match status" value="1"/>
</dbReference>
<keyword evidence="1" id="KW-0007">Acetylation</keyword>
<name>A0A0N4Z8T9_PARTI</name>
<dbReference type="WBParaSite" id="PTRK_0000372300.1">
    <property type="protein sequence ID" value="PTRK_0000372300.1"/>
    <property type="gene ID" value="PTRK_0000372300"/>
</dbReference>
<dbReference type="SFLD" id="SFLDS00003">
    <property type="entry name" value="Haloacid_Dehalogenase"/>
    <property type="match status" value="1"/>
</dbReference>
<dbReference type="InterPro" id="IPR023214">
    <property type="entry name" value="HAD_sf"/>
</dbReference>
<dbReference type="Proteomes" id="UP000038045">
    <property type="component" value="Unplaced"/>
</dbReference>
<dbReference type="InterPro" id="IPR006439">
    <property type="entry name" value="HAD-SF_hydro_IA"/>
</dbReference>
<protein>
    <submittedName>
        <fullName evidence="3">HAD family phosphatase</fullName>
    </submittedName>
</protein>
<dbReference type="NCBIfam" id="TIGR02247">
    <property type="entry name" value="HAD-1A3-hyp"/>
    <property type="match status" value="1"/>
</dbReference>
<dbReference type="NCBIfam" id="TIGR01509">
    <property type="entry name" value="HAD-SF-IA-v3"/>
    <property type="match status" value="1"/>
</dbReference>
<proteinExistence type="predicted"/>
<dbReference type="NCBIfam" id="TIGR01549">
    <property type="entry name" value="HAD-SF-IA-v1"/>
    <property type="match status" value="1"/>
</dbReference>
<dbReference type="Gene3D" id="3.40.50.1000">
    <property type="entry name" value="HAD superfamily/HAD-like"/>
    <property type="match status" value="1"/>
</dbReference>
<evidence type="ECO:0000256" key="1">
    <source>
        <dbReference type="ARBA" id="ARBA00022990"/>
    </source>
</evidence>
<sequence length="207" mass="23835">MENENRKYKIFMFDMGGVILKYNNAETIYRVQKPDENVKKVMEDMDIGKETVESVGNSLDESHSLKKFFTEVLTHRDITLSFGGLSEDPKFIKCLRVLKENGYKVALLTNNYFYDNTRSDSVIMNNLSYFDYVVESCRIGLRKPDEGYFQYALNLTQCKPDECVFVDDLKINCEGAENVGIKAIHLKDCDSETAIKEIELITKLCIL</sequence>
<evidence type="ECO:0000313" key="2">
    <source>
        <dbReference type="Proteomes" id="UP000038045"/>
    </source>
</evidence>
<dbReference type="STRING" id="131310.A0A0N4Z8T9"/>
<organism evidence="2 3">
    <name type="scientific">Parastrongyloides trichosuri</name>
    <name type="common">Possum-specific nematode worm</name>
    <dbReference type="NCBI Taxonomy" id="131310"/>
    <lineage>
        <taxon>Eukaryota</taxon>
        <taxon>Metazoa</taxon>
        <taxon>Ecdysozoa</taxon>
        <taxon>Nematoda</taxon>
        <taxon>Chromadorea</taxon>
        <taxon>Rhabditida</taxon>
        <taxon>Tylenchina</taxon>
        <taxon>Panagrolaimomorpha</taxon>
        <taxon>Strongyloidoidea</taxon>
        <taxon>Strongyloididae</taxon>
        <taxon>Parastrongyloides</taxon>
    </lineage>
</organism>
<evidence type="ECO:0000313" key="3">
    <source>
        <dbReference type="WBParaSite" id="PTRK_0000372300.1"/>
    </source>
</evidence>
<dbReference type="PANTHER" id="PTHR47829:SF1">
    <property type="entry name" value="HAD FAMILY PHOSPHATASE"/>
    <property type="match status" value="1"/>
</dbReference>